<dbReference type="GO" id="GO:0016829">
    <property type="term" value="F:lyase activity"/>
    <property type="evidence" value="ECO:0007669"/>
    <property type="project" value="UniProtKB-KW"/>
</dbReference>
<dbReference type="GO" id="GO:0006635">
    <property type="term" value="P:fatty acid beta-oxidation"/>
    <property type="evidence" value="ECO:0007669"/>
    <property type="project" value="TreeGrafter"/>
</dbReference>
<dbReference type="SUPFAM" id="SSF52096">
    <property type="entry name" value="ClpP/crotonase"/>
    <property type="match status" value="1"/>
</dbReference>
<comment type="similarity">
    <text evidence="1 3">Belongs to the enoyl-CoA hydratase/isomerase family.</text>
</comment>
<dbReference type="PANTHER" id="PTHR11941">
    <property type="entry name" value="ENOYL-COA HYDRATASE-RELATED"/>
    <property type="match status" value="1"/>
</dbReference>
<accession>A0A1M5MHM0</accession>
<dbReference type="EMBL" id="FQWS01000001">
    <property type="protein sequence ID" value="SHG76820.1"/>
    <property type="molecule type" value="Genomic_DNA"/>
</dbReference>
<evidence type="ECO:0000313" key="4">
    <source>
        <dbReference type="EMBL" id="SHG76820.1"/>
    </source>
</evidence>
<keyword evidence="2" id="KW-0456">Lyase</keyword>
<dbReference type="InterPro" id="IPR029045">
    <property type="entry name" value="ClpP/crotonase-like_dom_sf"/>
</dbReference>
<evidence type="ECO:0000256" key="3">
    <source>
        <dbReference type="RuleBase" id="RU003707"/>
    </source>
</evidence>
<dbReference type="FunFam" id="3.90.226.10:FF:000009">
    <property type="entry name" value="Carnitinyl-CoA dehydratase"/>
    <property type="match status" value="1"/>
</dbReference>
<reference evidence="5" key="1">
    <citation type="submission" date="2016-11" db="EMBL/GenBank/DDBJ databases">
        <authorList>
            <person name="Varghese N."/>
            <person name="Submissions S."/>
        </authorList>
    </citation>
    <scope>NUCLEOTIDE SEQUENCE [LARGE SCALE GENOMIC DNA]</scope>
    <source>
        <strain evidence="5">DSM 25330</strain>
    </source>
</reference>
<dbReference type="OrthoDB" id="9775794at2"/>
<dbReference type="PANTHER" id="PTHR11941:SF54">
    <property type="entry name" value="ENOYL-COA HYDRATASE, MITOCHONDRIAL"/>
    <property type="match status" value="1"/>
</dbReference>
<keyword evidence="5" id="KW-1185">Reference proteome</keyword>
<organism evidence="4 5">
    <name type="scientific">Winogradskyella jejuensis</name>
    <dbReference type="NCBI Taxonomy" id="1089305"/>
    <lineage>
        <taxon>Bacteria</taxon>
        <taxon>Pseudomonadati</taxon>
        <taxon>Bacteroidota</taxon>
        <taxon>Flavobacteriia</taxon>
        <taxon>Flavobacteriales</taxon>
        <taxon>Flavobacteriaceae</taxon>
        <taxon>Winogradskyella</taxon>
    </lineage>
</organism>
<evidence type="ECO:0000256" key="2">
    <source>
        <dbReference type="ARBA" id="ARBA00023239"/>
    </source>
</evidence>
<dbReference type="PROSITE" id="PS00166">
    <property type="entry name" value="ENOYL_COA_HYDRATASE"/>
    <property type="match status" value="1"/>
</dbReference>
<evidence type="ECO:0000313" key="5">
    <source>
        <dbReference type="Proteomes" id="UP000184522"/>
    </source>
</evidence>
<dbReference type="Gene3D" id="3.90.226.10">
    <property type="entry name" value="2-enoyl-CoA Hydratase, Chain A, domain 1"/>
    <property type="match status" value="1"/>
</dbReference>
<dbReference type="Gene3D" id="1.10.12.10">
    <property type="entry name" value="Lyase 2-enoyl-coa Hydratase, Chain A, domain 2"/>
    <property type="match status" value="1"/>
</dbReference>
<dbReference type="STRING" id="1089305.SAMN05444148_0902"/>
<protein>
    <submittedName>
        <fullName evidence="4">Enoyl-CoA hydratase</fullName>
    </submittedName>
</protein>
<proteinExistence type="inferred from homology"/>
<dbReference type="CDD" id="cd06558">
    <property type="entry name" value="crotonase-like"/>
    <property type="match status" value="1"/>
</dbReference>
<dbReference type="InterPro" id="IPR001753">
    <property type="entry name" value="Enoyl-CoA_hydra/iso"/>
</dbReference>
<dbReference type="AlphaFoldDB" id="A0A1M5MHM0"/>
<gene>
    <name evidence="4" type="ORF">SAMN05444148_0902</name>
</gene>
<evidence type="ECO:0000256" key="1">
    <source>
        <dbReference type="ARBA" id="ARBA00005254"/>
    </source>
</evidence>
<dbReference type="InterPro" id="IPR018376">
    <property type="entry name" value="Enoyl-CoA_hyd/isom_CS"/>
</dbReference>
<dbReference type="InterPro" id="IPR014748">
    <property type="entry name" value="Enoyl-CoA_hydra_C"/>
</dbReference>
<name>A0A1M5MHM0_9FLAO</name>
<dbReference type="Pfam" id="PF00378">
    <property type="entry name" value="ECH_1"/>
    <property type="match status" value="1"/>
</dbReference>
<dbReference type="Proteomes" id="UP000184522">
    <property type="component" value="Unassembled WGS sequence"/>
</dbReference>
<dbReference type="RefSeq" id="WP_073083620.1">
    <property type="nucleotide sequence ID" value="NZ_FQWS01000001.1"/>
</dbReference>
<sequence length="260" mass="27847">MSYNNILTETSNGITTITINRPSKLNALNRETIQELHNAFDEADHYRDTKVIIVTGSGEKAFVAGADISEFADFNVEEGGKLAAKGQELLFDFVENLSTPVIAAVNGFALGGGLELAMACHFRVASTNAKMGLPEVSLGVIPGYGGTQRLPQLVGKGRAMEMVMTAGMIDANQALNYGLVNHVVEQDELLPLCEKIAGKIMRNSSVAIAEAISAINANYKDGVDGYQAEIEAFGNCFGTEDFKEGTTAFLEKRKADFPGE</sequence>